<feature type="compositionally biased region" description="Basic and acidic residues" evidence="1">
    <location>
        <begin position="541"/>
        <end position="551"/>
    </location>
</feature>
<accession>A0AAV2RZR5</accession>
<dbReference type="AlphaFoldDB" id="A0AAV2RZR5"/>
<dbReference type="CDD" id="cd09276">
    <property type="entry name" value="Rnase_HI_RT_non_LTR"/>
    <property type="match status" value="1"/>
</dbReference>
<evidence type="ECO:0000256" key="1">
    <source>
        <dbReference type="SAM" id="MobiDB-lite"/>
    </source>
</evidence>
<dbReference type="Gene3D" id="3.30.420.10">
    <property type="entry name" value="Ribonuclease H-like superfamily/Ribonuclease H"/>
    <property type="match status" value="1"/>
</dbReference>
<protein>
    <recommendedName>
        <fullName evidence="6">RNase H type-1 domain-containing protein</fullName>
    </recommendedName>
</protein>
<comment type="caution">
    <text evidence="4">The sequence shown here is derived from an EMBL/GenBank/DDBJ whole genome shotgun (WGS) entry which is preliminary data.</text>
</comment>
<feature type="domain" description="Reverse transcriptase" evidence="2">
    <location>
        <begin position="1"/>
        <end position="123"/>
    </location>
</feature>
<evidence type="ECO:0000259" key="2">
    <source>
        <dbReference type="PROSITE" id="PS50878"/>
    </source>
</evidence>
<dbReference type="GO" id="GO:0003676">
    <property type="term" value="F:nucleic acid binding"/>
    <property type="evidence" value="ECO:0007669"/>
    <property type="project" value="InterPro"/>
</dbReference>
<dbReference type="Proteomes" id="UP001497623">
    <property type="component" value="Unassembled WGS sequence"/>
</dbReference>
<dbReference type="PANTHER" id="PTHR33332">
    <property type="entry name" value="REVERSE TRANSCRIPTASE DOMAIN-CONTAINING PROTEIN"/>
    <property type="match status" value="1"/>
</dbReference>
<dbReference type="InterPro" id="IPR000477">
    <property type="entry name" value="RT_dom"/>
</dbReference>
<dbReference type="EMBL" id="CAXKWB010035878">
    <property type="protein sequence ID" value="CAL4147447.1"/>
    <property type="molecule type" value="Genomic_DNA"/>
</dbReference>
<dbReference type="PROSITE" id="PS50878">
    <property type="entry name" value="RT_POL"/>
    <property type="match status" value="1"/>
</dbReference>
<dbReference type="InterPro" id="IPR036397">
    <property type="entry name" value="RNaseH_sf"/>
</dbReference>
<evidence type="ECO:0008006" key="6">
    <source>
        <dbReference type="Google" id="ProtNLM"/>
    </source>
</evidence>
<feature type="region of interest" description="Disordered" evidence="1">
    <location>
        <begin position="529"/>
        <end position="551"/>
    </location>
</feature>
<dbReference type="InterPro" id="IPR002156">
    <property type="entry name" value="RNaseH_domain"/>
</dbReference>
<organism evidence="4 5">
    <name type="scientific">Meganyctiphanes norvegica</name>
    <name type="common">Northern krill</name>
    <name type="synonym">Thysanopoda norvegica</name>
    <dbReference type="NCBI Taxonomy" id="48144"/>
    <lineage>
        <taxon>Eukaryota</taxon>
        <taxon>Metazoa</taxon>
        <taxon>Ecdysozoa</taxon>
        <taxon>Arthropoda</taxon>
        <taxon>Crustacea</taxon>
        <taxon>Multicrustacea</taxon>
        <taxon>Malacostraca</taxon>
        <taxon>Eumalacostraca</taxon>
        <taxon>Eucarida</taxon>
        <taxon>Euphausiacea</taxon>
        <taxon>Euphausiidae</taxon>
        <taxon>Meganyctiphanes</taxon>
    </lineage>
</organism>
<dbReference type="Pfam" id="PF00078">
    <property type="entry name" value="RVT_1"/>
    <property type="match status" value="1"/>
</dbReference>
<dbReference type="GO" id="GO:0004523">
    <property type="term" value="F:RNA-DNA hybrid ribonuclease activity"/>
    <property type="evidence" value="ECO:0007669"/>
    <property type="project" value="InterPro"/>
</dbReference>
<dbReference type="InterPro" id="IPR012337">
    <property type="entry name" value="RNaseH-like_sf"/>
</dbReference>
<feature type="non-terminal residue" evidence="4">
    <location>
        <position position="1"/>
    </location>
</feature>
<name>A0AAV2RZR5_MEGNR</name>
<dbReference type="Pfam" id="PF00075">
    <property type="entry name" value="RNase_H"/>
    <property type="match status" value="1"/>
</dbReference>
<proteinExistence type="predicted"/>
<dbReference type="SUPFAM" id="SSF53098">
    <property type="entry name" value="Ribonuclease H-like"/>
    <property type="match status" value="1"/>
</dbReference>
<feature type="domain" description="RNase H type-1" evidence="3">
    <location>
        <begin position="312"/>
        <end position="446"/>
    </location>
</feature>
<evidence type="ECO:0000259" key="3">
    <source>
        <dbReference type="PROSITE" id="PS50879"/>
    </source>
</evidence>
<evidence type="ECO:0000313" key="5">
    <source>
        <dbReference type="Proteomes" id="UP001497623"/>
    </source>
</evidence>
<sequence>KSVSKKVKKGCPQGGILSPMLWNLVINSLIILINSTPADSEGFADDVNLLIRGIDIDTIINIGQQCLDKIREWGLKTGLNFSPTKTEAILFTWKKKWDIKTSLKLGDKEIKMCQQVKYLGVILDSKMSWRPHCQDRVHKATIALMQCRRAIGKSWGLKPRQALWIFTAIIRPILDNAAMIWINATNSRTLVAMLQKVQRLACITITSAFPSTPTAALETLLQIPPIDVFLKGEAYMATYRLERGDMWTTRRYVGGRGRKFKSHVDMNNEGKIKIPILNMPKDSCTPFLQFGRKFSVKIGQRNEIQTEIDELDDGIIQCYTDGSNIDRKTGAGIFFKPNQILEVENQAISLVSLATVYQAEVIAISNAADIMNKAGITNQTIVILSDSQAALKALAKPMVKQMLVGNCINNLNILSQNNLVKLMWVPGHSDIDGNEEADILEKTGAHSLCEIPEPAVPVSYRRCRLEVRYWIVKEHCKVWNQSDTCLHTKGILRNADKIPAKSLLKLNRNKLCQVLQVLTGHGNLAKHRNKMGKAQSPLCHKSQEAEETPQH</sequence>
<keyword evidence="5" id="KW-1185">Reference proteome</keyword>
<gene>
    <name evidence="4" type="ORF">MNOR_LOCUS30029</name>
</gene>
<reference evidence="4 5" key="1">
    <citation type="submission" date="2024-05" db="EMBL/GenBank/DDBJ databases">
        <authorList>
            <person name="Wallberg A."/>
        </authorList>
    </citation>
    <scope>NUCLEOTIDE SEQUENCE [LARGE SCALE GENOMIC DNA]</scope>
</reference>
<dbReference type="PROSITE" id="PS50879">
    <property type="entry name" value="RNASE_H_1"/>
    <property type="match status" value="1"/>
</dbReference>
<evidence type="ECO:0000313" key="4">
    <source>
        <dbReference type="EMBL" id="CAL4147447.1"/>
    </source>
</evidence>